<dbReference type="PANTHER" id="PTHR33777">
    <property type="entry name" value="UPF0045 PROTEIN ECM15"/>
    <property type="match status" value="1"/>
</dbReference>
<comment type="caution">
    <text evidence="3">The sequence shown here is derived from an EMBL/GenBank/DDBJ whole genome shotgun (WGS) entry which is preliminary data.</text>
</comment>
<dbReference type="InterPro" id="IPR029756">
    <property type="entry name" value="MTH1187/YkoF-like"/>
</dbReference>
<protein>
    <recommendedName>
        <fullName evidence="2">Thiamine-binding protein domain-containing protein</fullName>
    </recommendedName>
</protein>
<feature type="domain" description="Thiamine-binding protein" evidence="2">
    <location>
        <begin position="50"/>
        <end position="140"/>
    </location>
</feature>
<reference evidence="4" key="1">
    <citation type="journal article" date="2019" name="Int. J. Syst. Evol. Microbiol.">
        <title>The Global Catalogue of Microorganisms (GCM) 10K type strain sequencing project: providing services to taxonomists for standard genome sequencing and annotation.</title>
        <authorList>
            <consortium name="The Broad Institute Genomics Platform"/>
            <consortium name="The Broad Institute Genome Sequencing Center for Infectious Disease"/>
            <person name="Wu L."/>
            <person name="Ma J."/>
        </authorList>
    </citation>
    <scope>NUCLEOTIDE SEQUENCE [LARGE SCALE GENOMIC DNA]</scope>
    <source>
        <strain evidence="4">JCM 18302</strain>
    </source>
</reference>
<dbReference type="EMBL" id="BAABJO010000002">
    <property type="protein sequence ID" value="GAA5111252.1"/>
    <property type="molecule type" value="Genomic_DNA"/>
</dbReference>
<dbReference type="PANTHER" id="PTHR33777:SF1">
    <property type="entry name" value="UPF0045 PROTEIN ECM15"/>
    <property type="match status" value="1"/>
</dbReference>
<keyword evidence="4" id="KW-1185">Reference proteome</keyword>
<dbReference type="SUPFAM" id="SSF89957">
    <property type="entry name" value="MTH1187/YkoF-like"/>
    <property type="match status" value="1"/>
</dbReference>
<gene>
    <name evidence="3" type="ORF">GCM10023320_03870</name>
</gene>
<evidence type="ECO:0000256" key="1">
    <source>
        <dbReference type="ARBA" id="ARBA00010272"/>
    </source>
</evidence>
<sequence>MLSRAGERGARIAIPHRRLVLLLRGGRGLTVLLGSRAPGRLRQCGPMLFAFSIAPAGTPGDSVSPAVADAVRVVRESGLPNETTSMFTTIEAETWDEGMAVVKRAVEAVQAHAPRVSLVLKADIRPGYTGQLASKVERVEAHLEEG</sequence>
<dbReference type="Pfam" id="PF01910">
    <property type="entry name" value="Thiamine_BP"/>
    <property type="match status" value="1"/>
</dbReference>
<evidence type="ECO:0000313" key="3">
    <source>
        <dbReference type="EMBL" id="GAA5111252.1"/>
    </source>
</evidence>
<proteinExistence type="inferred from homology"/>
<accession>A0ABP9N9P5</accession>
<name>A0ABP9N9P5_9PSEU</name>
<organism evidence="3 4">
    <name type="scientific">Pseudonocardia adelaidensis</name>
    <dbReference type="NCBI Taxonomy" id="648754"/>
    <lineage>
        <taxon>Bacteria</taxon>
        <taxon>Bacillati</taxon>
        <taxon>Actinomycetota</taxon>
        <taxon>Actinomycetes</taxon>
        <taxon>Pseudonocardiales</taxon>
        <taxon>Pseudonocardiaceae</taxon>
        <taxon>Pseudonocardia</taxon>
    </lineage>
</organism>
<evidence type="ECO:0000259" key="2">
    <source>
        <dbReference type="Pfam" id="PF01910"/>
    </source>
</evidence>
<dbReference type="Proteomes" id="UP001500804">
    <property type="component" value="Unassembled WGS sequence"/>
</dbReference>
<dbReference type="Gene3D" id="3.30.70.930">
    <property type="match status" value="1"/>
</dbReference>
<dbReference type="InterPro" id="IPR002767">
    <property type="entry name" value="Thiamine_BP"/>
</dbReference>
<comment type="similarity">
    <text evidence="1">Belongs to the UPF0045 family.</text>
</comment>
<evidence type="ECO:0000313" key="4">
    <source>
        <dbReference type="Proteomes" id="UP001500804"/>
    </source>
</evidence>
<dbReference type="InterPro" id="IPR051614">
    <property type="entry name" value="UPF0045_domain"/>
</dbReference>